<dbReference type="EMBL" id="OU893343">
    <property type="protein sequence ID" value="CAG9784664.1"/>
    <property type="molecule type" value="Genomic_DNA"/>
</dbReference>
<reference evidence="1" key="2">
    <citation type="submission" date="2022-10" db="EMBL/GenBank/DDBJ databases">
        <authorList>
            <consortium name="ENA_rothamsted_submissions"/>
            <consortium name="culmorum"/>
            <person name="King R."/>
        </authorList>
    </citation>
    <scope>NUCLEOTIDE SEQUENCE</scope>
</reference>
<dbReference type="OrthoDB" id="6572538at2759"/>
<reference evidence="1" key="1">
    <citation type="submission" date="2021-12" db="EMBL/GenBank/DDBJ databases">
        <authorList>
            <person name="King R."/>
        </authorList>
    </citation>
    <scope>NUCLEOTIDE SEQUENCE</scope>
</reference>
<accession>A0A9N9W8Z6</accession>
<dbReference type="AlphaFoldDB" id="A0A9N9W8Z6"/>
<proteinExistence type="predicted"/>
<organism evidence="1 2">
    <name type="scientific">Diatraea saccharalis</name>
    <name type="common">sugarcane borer</name>
    <dbReference type="NCBI Taxonomy" id="40085"/>
    <lineage>
        <taxon>Eukaryota</taxon>
        <taxon>Metazoa</taxon>
        <taxon>Ecdysozoa</taxon>
        <taxon>Arthropoda</taxon>
        <taxon>Hexapoda</taxon>
        <taxon>Insecta</taxon>
        <taxon>Pterygota</taxon>
        <taxon>Neoptera</taxon>
        <taxon>Endopterygota</taxon>
        <taxon>Lepidoptera</taxon>
        <taxon>Glossata</taxon>
        <taxon>Ditrysia</taxon>
        <taxon>Pyraloidea</taxon>
        <taxon>Crambidae</taxon>
        <taxon>Crambinae</taxon>
        <taxon>Diatraea</taxon>
    </lineage>
</organism>
<gene>
    <name evidence="1" type="ORF">DIATSA_LOCUS2741</name>
</gene>
<keyword evidence="2" id="KW-1185">Reference proteome</keyword>
<evidence type="ECO:0000313" key="2">
    <source>
        <dbReference type="Proteomes" id="UP001153714"/>
    </source>
</evidence>
<dbReference type="Proteomes" id="UP001153714">
    <property type="component" value="Chromosome 12"/>
</dbReference>
<evidence type="ECO:0000313" key="1">
    <source>
        <dbReference type="EMBL" id="CAG9784664.1"/>
    </source>
</evidence>
<name>A0A9N9W8Z6_9NEOP</name>
<sequence length="133" mass="15260">MSKYEARYENMLFNYETTTRTDFRDGEIEPLIKTVYKGKQSCLRIRPKPLKDLHALTDWRVPNVPFNLMHKPKDIVQTNPRQPQEPYKNYPHITGLIEGVLTDYAGKTSGTLCVTRVENGHRSVGQPSASVLL</sequence>
<protein>
    <submittedName>
        <fullName evidence="1">Uncharacterized protein</fullName>
    </submittedName>
</protein>